<feature type="compositionally biased region" description="Acidic residues" evidence="1">
    <location>
        <begin position="281"/>
        <end position="294"/>
    </location>
</feature>
<dbReference type="PANTHER" id="PTHR14689">
    <property type="entry name" value="PHORBOL-ESTER_DAG-TYPE DOMAIN-CONTAINING PROTEIN"/>
    <property type="match status" value="1"/>
</dbReference>
<dbReference type="STRING" id="10141.ENSCPOP00000021901"/>
<feature type="domain" description="Coiled-coil" evidence="2">
    <location>
        <begin position="110"/>
        <end position="157"/>
    </location>
</feature>
<name>A0A286X8Z3_CAVPO</name>
<evidence type="ECO:0000259" key="3">
    <source>
        <dbReference type="Pfam" id="PF13926"/>
    </source>
</evidence>
<dbReference type="InterPro" id="IPR025244">
    <property type="entry name" value="CCDC82"/>
</dbReference>
<feature type="compositionally biased region" description="Basic and acidic residues" evidence="1">
    <location>
        <begin position="1"/>
        <end position="11"/>
    </location>
</feature>
<dbReference type="AlphaFoldDB" id="A0A286X8Z3"/>
<feature type="compositionally biased region" description="Polar residues" evidence="1">
    <location>
        <begin position="229"/>
        <end position="238"/>
    </location>
</feature>
<proteinExistence type="predicted"/>
<reference evidence="5" key="1">
    <citation type="journal article" date="2011" name="Nature">
        <title>A high-resolution map of human evolutionary constraint using 29 mammals.</title>
        <authorList>
            <person name="Lindblad-Toh K."/>
            <person name="Garber M."/>
            <person name="Zuk O."/>
            <person name="Lin M.F."/>
            <person name="Parker B.J."/>
            <person name="Washietl S."/>
            <person name="Kheradpour P."/>
            <person name="Ernst J."/>
            <person name="Jordan G."/>
            <person name="Mauceli E."/>
            <person name="Ward L.D."/>
            <person name="Lowe C.B."/>
            <person name="Holloway A.K."/>
            <person name="Clamp M."/>
            <person name="Gnerre S."/>
            <person name="Alfoldi J."/>
            <person name="Beal K."/>
            <person name="Chang J."/>
            <person name="Clawson H."/>
            <person name="Cuff J."/>
            <person name="Di Palma F."/>
            <person name="Fitzgerald S."/>
            <person name="Flicek P."/>
            <person name="Guttman M."/>
            <person name="Hubisz M.J."/>
            <person name="Jaffe D.B."/>
            <person name="Jungreis I."/>
            <person name="Kent W.J."/>
            <person name="Kostka D."/>
            <person name="Lara M."/>
            <person name="Martins A.L."/>
            <person name="Massingham T."/>
            <person name="Moltke I."/>
            <person name="Raney B.J."/>
            <person name="Rasmussen M.D."/>
            <person name="Robinson J."/>
            <person name="Stark A."/>
            <person name="Vilella A.J."/>
            <person name="Wen J."/>
            <person name="Xie X."/>
            <person name="Zody M.C."/>
            <person name="Baldwin J."/>
            <person name="Bloom T."/>
            <person name="Chin C.W."/>
            <person name="Heiman D."/>
            <person name="Nicol R."/>
            <person name="Nusbaum C."/>
            <person name="Young S."/>
            <person name="Wilkinson J."/>
            <person name="Worley K.C."/>
            <person name="Kovar C.L."/>
            <person name="Muzny D.M."/>
            <person name="Gibbs R.A."/>
            <person name="Cree A."/>
            <person name="Dihn H.H."/>
            <person name="Fowler G."/>
            <person name="Jhangiani S."/>
            <person name="Joshi V."/>
            <person name="Lee S."/>
            <person name="Lewis L.R."/>
            <person name="Nazareth L.V."/>
            <person name="Okwuonu G."/>
            <person name="Santibanez J."/>
            <person name="Warren W.C."/>
            <person name="Mardis E.R."/>
            <person name="Weinstock G.M."/>
            <person name="Wilson R.K."/>
            <person name="Delehaunty K."/>
            <person name="Dooling D."/>
            <person name="Fronik C."/>
            <person name="Fulton L."/>
            <person name="Fulton B."/>
            <person name="Graves T."/>
            <person name="Minx P."/>
            <person name="Sodergren E."/>
            <person name="Birney E."/>
            <person name="Margulies E.H."/>
            <person name="Herrero J."/>
            <person name="Green E.D."/>
            <person name="Haussler D."/>
            <person name="Siepel A."/>
            <person name="Goldman N."/>
            <person name="Pollard K.S."/>
            <person name="Pedersen J.S."/>
            <person name="Lander E.S."/>
            <person name="Kellis M."/>
        </authorList>
    </citation>
    <scope>NUCLEOTIDE SEQUENCE [LARGE SCALE GENOMIC DNA]</scope>
    <source>
        <strain evidence="5">2N</strain>
    </source>
</reference>
<dbReference type="Ensembl" id="ENSCPOT00000040409.1">
    <property type="protein sequence ID" value="ENSCPOP00000021901.1"/>
    <property type="gene ID" value="ENSCPOG00000033086.1"/>
</dbReference>
<protein>
    <submittedName>
        <fullName evidence="4">Coiled-coil domain containing 82</fullName>
    </submittedName>
</protein>
<dbReference type="EMBL" id="AAKN02024213">
    <property type="status" value="NOT_ANNOTATED_CDS"/>
    <property type="molecule type" value="Genomic_DNA"/>
</dbReference>
<dbReference type="Bgee" id="ENSCPOG00000033086">
    <property type="expression patterns" value="Expressed in pituitary gland and 13 other cell types or tissues"/>
</dbReference>
<dbReference type="VEuPathDB" id="HostDB:ENSCPOG00000033086"/>
<gene>
    <name evidence="4" type="primary">CCDC82</name>
</gene>
<dbReference type="OMA" id="HYVHFKR"/>
<dbReference type="FunCoup" id="A0A286X8Z3">
    <property type="interactions" value="2750"/>
</dbReference>
<dbReference type="InterPro" id="IPR025451">
    <property type="entry name" value="DUF4211"/>
</dbReference>
<accession>A0A286X8Z3</accession>
<keyword evidence="5" id="KW-1185">Reference proteome</keyword>
<dbReference type="OrthoDB" id="21499at2759"/>
<feature type="compositionally biased region" description="Polar residues" evidence="1">
    <location>
        <begin position="12"/>
        <end position="21"/>
    </location>
</feature>
<evidence type="ECO:0000256" key="1">
    <source>
        <dbReference type="SAM" id="MobiDB-lite"/>
    </source>
</evidence>
<feature type="domain" description="DUF4211" evidence="3">
    <location>
        <begin position="304"/>
        <end position="456"/>
    </location>
</feature>
<dbReference type="Proteomes" id="UP000005447">
    <property type="component" value="Unassembled WGS sequence"/>
</dbReference>
<evidence type="ECO:0000313" key="5">
    <source>
        <dbReference type="Proteomes" id="UP000005447"/>
    </source>
</evidence>
<reference evidence="4" key="3">
    <citation type="submission" date="2025-09" db="UniProtKB">
        <authorList>
            <consortium name="Ensembl"/>
        </authorList>
    </citation>
    <scope>IDENTIFICATION</scope>
    <source>
        <strain evidence="4">2N</strain>
    </source>
</reference>
<dbReference type="InParanoid" id="A0A286X8Z3"/>
<evidence type="ECO:0000259" key="2">
    <source>
        <dbReference type="Pfam" id="PF13846"/>
    </source>
</evidence>
<feature type="domain" description="Coiled-coil" evidence="2">
    <location>
        <begin position="159"/>
        <end position="245"/>
    </location>
</feature>
<dbReference type="Pfam" id="PF13926">
    <property type="entry name" value="DUF4211"/>
    <property type="match status" value="1"/>
</dbReference>
<dbReference type="KEGG" id="cpoc:100723834"/>
<organism evidence="4 5">
    <name type="scientific">Cavia porcellus</name>
    <name type="common">Guinea pig</name>
    <dbReference type="NCBI Taxonomy" id="10141"/>
    <lineage>
        <taxon>Eukaryota</taxon>
        <taxon>Metazoa</taxon>
        <taxon>Chordata</taxon>
        <taxon>Craniata</taxon>
        <taxon>Vertebrata</taxon>
        <taxon>Euteleostomi</taxon>
        <taxon>Mammalia</taxon>
        <taxon>Eutheria</taxon>
        <taxon>Euarchontoglires</taxon>
        <taxon>Glires</taxon>
        <taxon>Rodentia</taxon>
        <taxon>Hystricomorpha</taxon>
        <taxon>Caviidae</taxon>
        <taxon>Cavia</taxon>
    </lineage>
</organism>
<sequence>MVRVTRRETRLNSKTQVPKQKSQVDWRRTKRNNISQLFDSDDEIDSDERLDSDEELYSDEEIHNEESMDNKEQFDCNKELDDNKIQENERELKVIEVECGGSNNKQLINIGNSSTYEEEINKTNHGTIYLLDHAKDVSQEEGNTNKHIGQIMEEDLGHAKDVSQEEGNTNKHIGQIMEEDLEEEQIKRGKRKRLFSVMYDSDESDDSDILVRQVGFKRLCRVIEDESSSVEMEQSNPEKSLGARKQEQLQKLKELSKQRSRQRSNSGSDFEDSEKQSCPISDEDEEEEDDFECDEDRDDYIIDDFVVRDEEDDEENKNQHEEKLTTSQLKLIKQNSLYSFSDHYTHFERVIKALLINALDDSFLRTLYDGTRRKSYAQDMLTSLHYLDSRFVQPRLENLFSRSRWKEQYKERVESYSDISIHLTNPANCSCQACGLHRYCKYSVRLSGKLYNIRTMKTDDFMSHDKQVFFVGRTCANRTRTYHQLKHFKFKLYQECCSIAKTEDAENEEVKETVERIFSQSKQSGWIQKKYDQLQEYLNHADYFQEEKYEL</sequence>
<dbReference type="PANTHER" id="PTHR14689:SF0">
    <property type="entry name" value="COILED-COIL DOMAIN-CONTAINING PROTEIN 82"/>
    <property type="match status" value="1"/>
</dbReference>
<evidence type="ECO:0000313" key="4">
    <source>
        <dbReference type="Ensembl" id="ENSCPOP00000021901.1"/>
    </source>
</evidence>
<dbReference type="GO" id="GO:0005634">
    <property type="term" value="C:nucleus"/>
    <property type="evidence" value="ECO:0007669"/>
    <property type="project" value="TreeGrafter"/>
</dbReference>
<feature type="region of interest" description="Disordered" evidence="1">
    <location>
        <begin position="1"/>
        <end position="28"/>
    </location>
</feature>
<dbReference type="GeneTree" id="ENSGT00390000004986"/>
<dbReference type="Pfam" id="PF13846">
    <property type="entry name" value="DUF4196"/>
    <property type="match status" value="2"/>
</dbReference>
<feature type="compositionally biased region" description="Basic and acidic residues" evidence="1">
    <location>
        <begin position="244"/>
        <end position="257"/>
    </location>
</feature>
<reference evidence="4" key="2">
    <citation type="submission" date="2025-08" db="UniProtKB">
        <authorList>
            <consortium name="Ensembl"/>
        </authorList>
    </citation>
    <scope>IDENTIFICATION</scope>
    <source>
        <strain evidence="4">2N</strain>
    </source>
</reference>
<feature type="region of interest" description="Disordered" evidence="1">
    <location>
        <begin position="226"/>
        <end position="294"/>
    </location>
</feature>